<evidence type="ECO:0000256" key="2">
    <source>
        <dbReference type="ARBA" id="ARBA00004496"/>
    </source>
</evidence>
<accession>A0A2N5ITQ3</accession>
<dbReference type="Proteomes" id="UP000663067">
    <property type="component" value="Chromosome"/>
</dbReference>
<comment type="subcellular location">
    <subcellularLocation>
        <location evidence="2 10">Cytoplasm</location>
    </subcellularLocation>
</comment>
<dbReference type="AlphaFoldDB" id="A0A2N5ITQ3"/>
<dbReference type="EMBL" id="NMWV01000006">
    <property type="protein sequence ID" value="PLS25352.1"/>
    <property type="molecule type" value="Genomic_DNA"/>
</dbReference>
<keyword evidence="16" id="KW-1185">Reference proteome</keyword>
<evidence type="ECO:0000256" key="6">
    <source>
        <dbReference type="ARBA" id="ARBA00022679"/>
    </source>
</evidence>
<dbReference type="Proteomes" id="UP000234855">
    <property type="component" value="Unassembled WGS sequence"/>
</dbReference>
<evidence type="ECO:0000259" key="12">
    <source>
        <dbReference type="Pfam" id="PF02744"/>
    </source>
</evidence>
<dbReference type="GO" id="GO:0006012">
    <property type="term" value="P:galactose metabolic process"/>
    <property type="evidence" value="ECO:0007669"/>
    <property type="project" value="UniProtKB-UniRule"/>
</dbReference>
<keyword evidence="9 10" id="KW-0119">Carbohydrate metabolism</keyword>
<evidence type="ECO:0000313" key="14">
    <source>
        <dbReference type="EMBL" id="QSY58489.1"/>
    </source>
</evidence>
<comment type="similarity">
    <text evidence="4 10">Belongs to the galactose-1-phosphate uridylyltransferase type 2 family.</text>
</comment>
<feature type="domain" description="Galactose-1-phosphate uridyl transferase N-terminal" evidence="11">
    <location>
        <begin position="96"/>
        <end position="239"/>
    </location>
</feature>
<gene>
    <name evidence="10" type="primary">galT</name>
    <name evidence="14" type="ORF">BLI708_04240</name>
    <name evidence="13" type="ORF">Tam1G_0554</name>
</gene>
<sequence>MTAATENLTEVYASIDSLVAFAERNLGLDERDADWTRNNIFALFGLDSYDVSATPAPSDEASDAEASFAYPDALIADFRAAAVAAGLFEPEEGPVYADIIMGLLSGTPSSIEDSFEEEEETDGGMEAMHWFYRYCVANNYVKKAVLDKNPRFDSHGLVVTINLAKPEFKNMKKAAAGNSVAGGYPKCTICHENEGFAGRNKRTLRTIPVTLGGEQWFWQFSPYGYFHQHGICVNMEHTPMHVDRDTFGHLLDFVDRFPGYFLGCNAALPRIGGSVLAHDHYQGGGELLPMHKAATWASFTVPEYPDATVEILDWPGTAVRVVSKNRESIVEVSDKIRLAWQQFDDAAANIASHDADGNRQSAVSPSAIITERGYEMSLIFRNNAVSEEYPEGIFHAHPEFWPIKQEPVGLIEAQGLFILPGRLVDQLGVIEDALAAGESLPESVSEFSLEWDELTAALNGSRDRDAIHAAVQDELGSVCERILGNTAVFKTKEQTRAFLANLGFNEA</sequence>
<proteinExistence type="inferred from homology"/>
<evidence type="ECO:0000256" key="3">
    <source>
        <dbReference type="ARBA" id="ARBA00004947"/>
    </source>
</evidence>
<dbReference type="HAMAP" id="MF_00571">
    <property type="entry name" value="GalP_UDP_trans"/>
    <property type="match status" value="1"/>
</dbReference>
<feature type="domain" description="Galactose-1-phosphate uridyl transferase C-terminal" evidence="12">
    <location>
        <begin position="255"/>
        <end position="427"/>
    </location>
</feature>
<name>A0A2N5ITQ3_9BIFI</name>
<keyword evidence="5 10" id="KW-0963">Cytoplasm</keyword>
<reference evidence="14 16" key="2">
    <citation type="submission" date="2021-03" db="EMBL/GenBank/DDBJ databases">
        <title>Genome sequencing of Bifidobacterium imperatoris JCM 32708.</title>
        <authorList>
            <person name="Kim J."/>
        </authorList>
    </citation>
    <scope>NUCLEOTIDE SEQUENCE [LARGE SCALE GENOMIC DNA]</scope>
    <source>
        <strain evidence="14 16">JCM 32708</strain>
    </source>
</reference>
<evidence type="ECO:0000313" key="16">
    <source>
        <dbReference type="Proteomes" id="UP000663067"/>
    </source>
</evidence>
<evidence type="ECO:0000256" key="1">
    <source>
        <dbReference type="ARBA" id="ARBA00001107"/>
    </source>
</evidence>
<dbReference type="Pfam" id="PF01087">
    <property type="entry name" value="GalP_UDP_transf"/>
    <property type="match status" value="1"/>
</dbReference>
<dbReference type="EC" id="2.7.7.12" evidence="10"/>
<keyword evidence="8 10" id="KW-0299">Galactose metabolism</keyword>
<evidence type="ECO:0000256" key="7">
    <source>
        <dbReference type="ARBA" id="ARBA00022695"/>
    </source>
</evidence>
<evidence type="ECO:0000313" key="13">
    <source>
        <dbReference type="EMBL" id="PLS25352.1"/>
    </source>
</evidence>
<dbReference type="EMBL" id="CP071591">
    <property type="protein sequence ID" value="QSY58489.1"/>
    <property type="molecule type" value="Genomic_DNA"/>
</dbReference>
<dbReference type="GO" id="GO:0008108">
    <property type="term" value="F:UDP-glucose:hexose-1-phosphate uridylyltransferase activity"/>
    <property type="evidence" value="ECO:0007669"/>
    <property type="project" value="UniProtKB-UniRule"/>
</dbReference>
<evidence type="ECO:0000256" key="9">
    <source>
        <dbReference type="ARBA" id="ARBA00023277"/>
    </source>
</evidence>
<evidence type="ECO:0000256" key="8">
    <source>
        <dbReference type="ARBA" id="ARBA00023144"/>
    </source>
</evidence>
<organism evidence="13 15">
    <name type="scientific">Bifidobacterium imperatoris</name>
    <dbReference type="NCBI Taxonomy" id="2020965"/>
    <lineage>
        <taxon>Bacteria</taxon>
        <taxon>Bacillati</taxon>
        <taxon>Actinomycetota</taxon>
        <taxon>Actinomycetes</taxon>
        <taxon>Bifidobacteriales</taxon>
        <taxon>Bifidobacteriaceae</taxon>
        <taxon>Bifidobacterium</taxon>
    </lineage>
</organism>
<keyword evidence="7 10" id="KW-0548">Nucleotidyltransferase</keyword>
<evidence type="ECO:0000256" key="4">
    <source>
        <dbReference type="ARBA" id="ARBA00008706"/>
    </source>
</evidence>
<evidence type="ECO:0000259" key="11">
    <source>
        <dbReference type="Pfam" id="PF01087"/>
    </source>
</evidence>
<dbReference type="UniPathway" id="UPA00214"/>
<dbReference type="GO" id="GO:0005737">
    <property type="term" value="C:cytoplasm"/>
    <property type="evidence" value="ECO:0007669"/>
    <property type="project" value="UniProtKB-SubCell"/>
</dbReference>
<dbReference type="PANTHER" id="PTHR39191">
    <property type="entry name" value="GALACTOSE-1-PHOSPHATE URIDYLYLTRANSFERASE"/>
    <property type="match status" value="1"/>
</dbReference>
<dbReference type="Pfam" id="PF02744">
    <property type="entry name" value="GalP_UDP_tr_C"/>
    <property type="match status" value="1"/>
</dbReference>
<evidence type="ECO:0000313" key="15">
    <source>
        <dbReference type="Proteomes" id="UP000234855"/>
    </source>
</evidence>
<dbReference type="RefSeq" id="WP_101625398.1">
    <property type="nucleotide sequence ID" value="NZ_CP071591.1"/>
</dbReference>
<dbReference type="InterPro" id="IPR000766">
    <property type="entry name" value="GalP_uridyl_Trfase_II"/>
</dbReference>
<comment type="catalytic activity">
    <reaction evidence="1 10">
        <text>alpha-D-galactose 1-phosphate + UDP-alpha-D-glucose = alpha-D-glucose 1-phosphate + UDP-alpha-D-galactose</text>
        <dbReference type="Rhea" id="RHEA:13989"/>
        <dbReference type="ChEBI" id="CHEBI:58336"/>
        <dbReference type="ChEBI" id="CHEBI:58601"/>
        <dbReference type="ChEBI" id="CHEBI:58885"/>
        <dbReference type="ChEBI" id="CHEBI:66914"/>
        <dbReference type="EC" id="2.7.7.12"/>
    </reaction>
</comment>
<dbReference type="InterPro" id="IPR005850">
    <property type="entry name" value="GalP_Utransf_C"/>
</dbReference>
<dbReference type="NCBIfam" id="NF003632">
    <property type="entry name" value="PRK05270.2-1"/>
    <property type="match status" value="1"/>
</dbReference>
<dbReference type="InterPro" id="IPR005849">
    <property type="entry name" value="GalP_Utransf_N"/>
</dbReference>
<protein>
    <recommendedName>
        <fullName evidence="10">Galactose-1-phosphate uridylyltransferase</fullName>
        <shortName evidence="10">Gal-1-P uridylyltransferase</shortName>
        <ecNumber evidence="10">2.7.7.12</ecNumber>
    </recommendedName>
    <alternativeName>
        <fullName evidence="10">UDP-glucose--hexose-1-phosphate uridylyltransferase</fullName>
    </alternativeName>
</protein>
<keyword evidence="6 10" id="KW-0808">Transferase</keyword>
<evidence type="ECO:0000256" key="5">
    <source>
        <dbReference type="ARBA" id="ARBA00022490"/>
    </source>
</evidence>
<dbReference type="PANTHER" id="PTHR39191:SF1">
    <property type="entry name" value="DUF4922 DOMAIN-CONTAINING PROTEIN"/>
    <property type="match status" value="1"/>
</dbReference>
<comment type="pathway">
    <text evidence="3 10">Carbohydrate metabolism; galactose metabolism.</text>
</comment>
<reference evidence="13 15" key="1">
    <citation type="submission" date="2017-07" db="EMBL/GenBank/DDBJ databases">
        <title>Bifidobacterium novel species.</title>
        <authorList>
            <person name="Lugli G.A."/>
            <person name="Milani C."/>
            <person name="Duranti S."/>
            <person name="Mangifesta M."/>
        </authorList>
    </citation>
    <scope>NUCLEOTIDE SEQUENCE [LARGE SCALE GENOMIC DNA]</scope>
    <source>
        <strain evidence="13 15">45</strain>
    </source>
</reference>
<evidence type="ECO:0000256" key="10">
    <source>
        <dbReference type="HAMAP-Rule" id="MF_00571"/>
    </source>
</evidence>